<name>A0ABR6XY04_9FLAO</name>
<dbReference type="InterPro" id="IPR035940">
    <property type="entry name" value="CAP_sf"/>
</dbReference>
<dbReference type="EMBL" id="JACOME010000001">
    <property type="protein sequence ID" value="MBC3845378.1"/>
    <property type="molecule type" value="Genomic_DNA"/>
</dbReference>
<feature type="chain" id="PRO_5047012718" evidence="1">
    <location>
        <begin position="22"/>
        <end position="165"/>
    </location>
</feature>
<dbReference type="RefSeq" id="WP_186844489.1">
    <property type="nucleotide sequence ID" value="NZ_JACOME010000001.1"/>
</dbReference>
<comment type="caution">
    <text evidence="3">The sequence shown here is derived from an EMBL/GenBank/DDBJ whole genome shotgun (WGS) entry which is preliminary data.</text>
</comment>
<sequence length="165" mass="18668">MKNLTYFFAALILNLSLFSCSVEEDSAVSNNYNTEHIIVEYNQIDYEIVELINAYRISKHLNPLNILNEASKEAIVHNQYMIDQGTPSHDYFHQRSQNLINTVDAKSVSENIGFGFSGAESVVSAWLNSNGHKQNIEDPEVTDVGISTKQDENGKNYFTNIFVKL</sequence>
<gene>
    <name evidence="3" type="ORF">H6H04_03210</name>
</gene>
<proteinExistence type="predicted"/>
<evidence type="ECO:0000313" key="4">
    <source>
        <dbReference type="Proteomes" id="UP000607435"/>
    </source>
</evidence>
<dbReference type="CDD" id="cd05379">
    <property type="entry name" value="CAP_bacterial"/>
    <property type="match status" value="1"/>
</dbReference>
<evidence type="ECO:0000256" key="1">
    <source>
        <dbReference type="SAM" id="SignalP"/>
    </source>
</evidence>
<feature type="signal peptide" evidence="1">
    <location>
        <begin position="1"/>
        <end position="21"/>
    </location>
</feature>
<accession>A0ABR6XY04</accession>
<feature type="domain" description="SCP" evidence="2">
    <location>
        <begin position="49"/>
        <end position="159"/>
    </location>
</feature>
<dbReference type="SUPFAM" id="SSF55797">
    <property type="entry name" value="PR-1-like"/>
    <property type="match status" value="1"/>
</dbReference>
<dbReference type="Pfam" id="PF00188">
    <property type="entry name" value="CAP"/>
    <property type="match status" value="1"/>
</dbReference>
<protein>
    <submittedName>
        <fullName evidence="3">CAP domain-containing protein</fullName>
    </submittedName>
</protein>
<keyword evidence="1" id="KW-0732">Signal</keyword>
<reference evidence="3 4" key="1">
    <citation type="submission" date="2020-08" db="EMBL/GenBank/DDBJ databases">
        <title>Winogradskyella ouciana sp. nov., isolated from the hadal seawater of the Mariana Trench.</title>
        <authorList>
            <person name="He X."/>
        </authorList>
    </citation>
    <scope>NUCLEOTIDE SEQUENCE [LARGE SCALE GENOMIC DNA]</scope>
    <source>
        <strain evidence="3 4">KCTC 22026</strain>
    </source>
</reference>
<dbReference type="PANTHER" id="PTHR31157">
    <property type="entry name" value="SCP DOMAIN-CONTAINING PROTEIN"/>
    <property type="match status" value="1"/>
</dbReference>
<dbReference type="Proteomes" id="UP000607435">
    <property type="component" value="Unassembled WGS sequence"/>
</dbReference>
<organism evidence="3 4">
    <name type="scientific">Winogradskyella echinorum</name>
    <dbReference type="NCBI Taxonomy" id="538189"/>
    <lineage>
        <taxon>Bacteria</taxon>
        <taxon>Pseudomonadati</taxon>
        <taxon>Bacteroidota</taxon>
        <taxon>Flavobacteriia</taxon>
        <taxon>Flavobacteriales</taxon>
        <taxon>Flavobacteriaceae</taxon>
        <taxon>Winogradskyella</taxon>
    </lineage>
</organism>
<evidence type="ECO:0000313" key="3">
    <source>
        <dbReference type="EMBL" id="MBC3845378.1"/>
    </source>
</evidence>
<keyword evidence="4" id="KW-1185">Reference proteome</keyword>
<evidence type="ECO:0000259" key="2">
    <source>
        <dbReference type="Pfam" id="PF00188"/>
    </source>
</evidence>
<dbReference type="Gene3D" id="3.40.33.10">
    <property type="entry name" value="CAP"/>
    <property type="match status" value="1"/>
</dbReference>
<dbReference type="PROSITE" id="PS51257">
    <property type="entry name" value="PROKAR_LIPOPROTEIN"/>
    <property type="match status" value="1"/>
</dbReference>
<dbReference type="InterPro" id="IPR014044">
    <property type="entry name" value="CAP_dom"/>
</dbReference>
<dbReference type="PANTHER" id="PTHR31157:SF1">
    <property type="entry name" value="SCP DOMAIN-CONTAINING PROTEIN"/>
    <property type="match status" value="1"/>
</dbReference>